<dbReference type="PANTHER" id="PTHR12993">
    <property type="entry name" value="N-ACETYLGLUCOSAMINYL-PHOSPHATIDYLINOSITOL DE-N-ACETYLASE-RELATED"/>
    <property type="match status" value="1"/>
</dbReference>
<dbReference type="Gene3D" id="3.40.50.10320">
    <property type="entry name" value="LmbE-like"/>
    <property type="match status" value="1"/>
</dbReference>
<name>A0ABX8HGZ6_9BACL</name>
<reference evidence="1 2" key="1">
    <citation type="submission" date="2021-06" db="EMBL/GenBank/DDBJ databases">
        <title>Whole genome sequence of Paenibacillus sophorae DSM23020 for comparative genomics.</title>
        <authorList>
            <person name="Kim M.-J."/>
            <person name="Lee G."/>
            <person name="Shin J.-H."/>
        </authorList>
    </citation>
    <scope>NUCLEOTIDE SEQUENCE [LARGE SCALE GENOMIC DNA]</scope>
    <source>
        <strain evidence="1 2">DSM 23020</strain>
    </source>
</reference>
<accession>A0ABX8HGZ6</accession>
<dbReference type="EMBL" id="CP076607">
    <property type="protein sequence ID" value="QWU17623.1"/>
    <property type="molecule type" value="Genomic_DNA"/>
</dbReference>
<dbReference type="SUPFAM" id="SSF102588">
    <property type="entry name" value="LmbE-like"/>
    <property type="match status" value="1"/>
</dbReference>
<evidence type="ECO:0000313" key="2">
    <source>
        <dbReference type="Proteomes" id="UP000683429"/>
    </source>
</evidence>
<dbReference type="InterPro" id="IPR003737">
    <property type="entry name" value="GlcNAc_PI_deacetylase-related"/>
</dbReference>
<proteinExistence type="predicted"/>
<keyword evidence="2" id="KW-1185">Reference proteome</keyword>
<sequence>MMSAYSEADKLMVVAHPDDESIFGGGALIRESGWKVICLTNGSNETRSREFQEAMNFVGAEFEIWDFPDEYDGEFDEEEVGDALRNVLDTGDFHKVVTHNLEGEYGHSQHRSLSRILHNMDLDQLYVFERADDALPFHILQMKLQLLQHYKSQMYVIEQLMPFIVNERLI</sequence>
<dbReference type="RefSeq" id="WP_090834063.1">
    <property type="nucleotide sequence ID" value="NZ_CP076607.1"/>
</dbReference>
<protein>
    <submittedName>
        <fullName evidence="1">PIG-L family deacetylase</fullName>
    </submittedName>
</protein>
<evidence type="ECO:0000313" key="1">
    <source>
        <dbReference type="EMBL" id="QWU17623.1"/>
    </source>
</evidence>
<dbReference type="Proteomes" id="UP000683429">
    <property type="component" value="Chromosome"/>
</dbReference>
<dbReference type="InterPro" id="IPR024078">
    <property type="entry name" value="LmbE-like_dom_sf"/>
</dbReference>
<dbReference type="PANTHER" id="PTHR12993:SF11">
    <property type="entry name" value="N-ACETYLGLUCOSAMINYL-PHOSPHATIDYLINOSITOL DE-N-ACETYLASE"/>
    <property type="match status" value="1"/>
</dbReference>
<dbReference type="Pfam" id="PF02585">
    <property type="entry name" value="PIG-L"/>
    <property type="match status" value="1"/>
</dbReference>
<organism evidence="1 2">
    <name type="scientific">Paenibacillus sophorae</name>
    <dbReference type="NCBI Taxonomy" id="1333845"/>
    <lineage>
        <taxon>Bacteria</taxon>
        <taxon>Bacillati</taxon>
        <taxon>Bacillota</taxon>
        <taxon>Bacilli</taxon>
        <taxon>Bacillales</taxon>
        <taxon>Paenibacillaceae</taxon>
        <taxon>Paenibacillus</taxon>
    </lineage>
</organism>
<gene>
    <name evidence="1" type="ORF">KP014_11070</name>
</gene>